<name>A0ABS6JLS4_9BACI</name>
<dbReference type="PANTHER" id="PTHR43567">
    <property type="entry name" value="FLAVOREDOXIN-RELATED-RELATED"/>
    <property type="match status" value="1"/>
</dbReference>
<reference evidence="4 5" key="1">
    <citation type="submission" date="2021-06" db="EMBL/GenBank/DDBJ databases">
        <title>Bacillus sp. RD4P76, an endophyte from a halophyte.</title>
        <authorList>
            <person name="Sun J.-Q."/>
        </authorList>
    </citation>
    <scope>NUCLEOTIDE SEQUENCE [LARGE SCALE GENOMIC DNA]</scope>
    <source>
        <strain evidence="4 5">CGMCC 1.15917</strain>
    </source>
</reference>
<dbReference type="SMART" id="SM00903">
    <property type="entry name" value="Flavin_Reduct"/>
    <property type="match status" value="1"/>
</dbReference>
<comment type="caution">
    <text evidence="4">The sequence shown here is derived from an EMBL/GenBank/DDBJ whole genome shotgun (WGS) entry which is preliminary data.</text>
</comment>
<dbReference type="InterPro" id="IPR002563">
    <property type="entry name" value="Flavin_Rdtase-like_dom"/>
</dbReference>
<dbReference type="Proteomes" id="UP000784880">
    <property type="component" value="Unassembled WGS sequence"/>
</dbReference>
<accession>A0ABS6JLS4</accession>
<dbReference type="EMBL" id="JAHQCS010000181">
    <property type="protein sequence ID" value="MBU9714612.1"/>
    <property type="molecule type" value="Genomic_DNA"/>
</dbReference>
<sequence>MLKSTDETVLHCYPGLIALVTAKHGDVQKIMAAGWHSYISYNPPLYGVAVAKERFTHHLIKESNSFAINFLPAEYAHIIEGAGKLSGSDGDKFKRMDISWKTGEVINSPILENAYVAYECEVIDLQSYGDHDWIVGSIKRFHQDNTKFDGMLPNLMNLQLPLYLGQSNYLIADSSTSKKEILLDI</sequence>
<dbReference type="PANTHER" id="PTHR43567:SF1">
    <property type="entry name" value="FLAVOREDOXIN"/>
    <property type="match status" value="1"/>
</dbReference>
<evidence type="ECO:0000313" key="4">
    <source>
        <dbReference type="EMBL" id="MBU9714612.1"/>
    </source>
</evidence>
<protein>
    <submittedName>
        <fullName evidence="4">Flavin reductase family protein</fullName>
    </submittedName>
</protein>
<evidence type="ECO:0000259" key="3">
    <source>
        <dbReference type="SMART" id="SM00903"/>
    </source>
</evidence>
<proteinExistence type="predicted"/>
<feature type="domain" description="Flavin reductase like" evidence="3">
    <location>
        <begin position="10"/>
        <end position="150"/>
    </location>
</feature>
<dbReference type="InterPro" id="IPR052174">
    <property type="entry name" value="Flavoredoxin"/>
</dbReference>
<comment type="cofactor">
    <cofactor evidence="1">
        <name>FMN</name>
        <dbReference type="ChEBI" id="CHEBI:58210"/>
    </cofactor>
</comment>
<evidence type="ECO:0000256" key="2">
    <source>
        <dbReference type="ARBA" id="ARBA00022630"/>
    </source>
</evidence>
<gene>
    <name evidence="4" type="ORF">KS419_22975</name>
</gene>
<keyword evidence="5" id="KW-1185">Reference proteome</keyword>
<keyword evidence="2" id="KW-0285">Flavoprotein</keyword>
<evidence type="ECO:0000313" key="5">
    <source>
        <dbReference type="Proteomes" id="UP000784880"/>
    </source>
</evidence>
<evidence type="ECO:0000256" key="1">
    <source>
        <dbReference type="ARBA" id="ARBA00001917"/>
    </source>
</evidence>
<organism evidence="4 5">
    <name type="scientific">Evansella tamaricis</name>
    <dbReference type="NCBI Taxonomy" id="2069301"/>
    <lineage>
        <taxon>Bacteria</taxon>
        <taxon>Bacillati</taxon>
        <taxon>Bacillota</taxon>
        <taxon>Bacilli</taxon>
        <taxon>Bacillales</taxon>
        <taxon>Bacillaceae</taxon>
        <taxon>Evansella</taxon>
    </lineage>
</organism>
<dbReference type="Pfam" id="PF01613">
    <property type="entry name" value="Flavin_Reduct"/>
    <property type="match status" value="1"/>
</dbReference>
<dbReference type="RefSeq" id="WP_217069317.1">
    <property type="nucleotide sequence ID" value="NZ_JAHQCS010000181.1"/>
</dbReference>